<keyword evidence="3" id="KW-1185">Reference proteome</keyword>
<dbReference type="Proteomes" id="UP000547011">
    <property type="component" value="Unassembled WGS sequence"/>
</dbReference>
<keyword evidence="1" id="KW-1133">Transmembrane helix</keyword>
<comment type="caution">
    <text evidence="2">The sequence shown here is derived from an EMBL/GenBank/DDBJ whole genome shotgun (WGS) entry which is preliminary data.</text>
</comment>
<keyword evidence="1" id="KW-0812">Transmembrane</keyword>
<reference evidence="2 3" key="1">
    <citation type="submission" date="2020-08" db="EMBL/GenBank/DDBJ databases">
        <title>Genomic Encyclopedia of Type Strains, Phase IV (KMG-IV): sequencing the most valuable type-strain genomes for metagenomic binning, comparative biology and taxonomic classification.</title>
        <authorList>
            <person name="Goeker M."/>
        </authorList>
    </citation>
    <scope>NUCLEOTIDE SEQUENCE [LARGE SCALE GENOMIC DNA]</scope>
    <source>
        <strain evidence="2 3">DSM 23447</strain>
    </source>
</reference>
<dbReference type="Pfam" id="PF13160">
    <property type="entry name" value="DUF3995"/>
    <property type="match status" value="1"/>
</dbReference>
<dbReference type="InterPro" id="IPR025058">
    <property type="entry name" value="DUF3995"/>
</dbReference>
<gene>
    <name evidence="2" type="ORF">GGR20_001315</name>
</gene>
<protein>
    <recommendedName>
        <fullName evidence="4">DUF3995 domain-containing protein</fullName>
    </recommendedName>
</protein>
<dbReference type="EMBL" id="JACIEW010000002">
    <property type="protein sequence ID" value="MBB4051679.1"/>
    <property type="molecule type" value="Genomic_DNA"/>
</dbReference>
<evidence type="ECO:0008006" key="4">
    <source>
        <dbReference type="Google" id="ProtNLM"/>
    </source>
</evidence>
<evidence type="ECO:0000313" key="3">
    <source>
        <dbReference type="Proteomes" id="UP000547011"/>
    </source>
</evidence>
<feature type="transmembrane region" description="Helical" evidence="1">
    <location>
        <begin position="54"/>
        <end position="74"/>
    </location>
</feature>
<feature type="transmembrane region" description="Helical" evidence="1">
    <location>
        <begin position="122"/>
        <end position="140"/>
    </location>
</feature>
<name>A0A7W6ILB7_9HYPH</name>
<accession>A0A7W6ILB7</accession>
<feature type="transmembrane region" description="Helical" evidence="1">
    <location>
        <begin position="81"/>
        <end position="102"/>
    </location>
</feature>
<sequence>MNMLFASLMFIGLFAVSIAHLMWAFGRTWPIRDEKLLAQTVVGFKNIERMPPRLASLAVAAATFTAGCFALALADQDSGGWPLNLAGLGFAAVFLARGIIGYTSWWAGLTPEPNFRVNDRRVYSPLCLFLGLGFLVLIYLRLT</sequence>
<evidence type="ECO:0000256" key="1">
    <source>
        <dbReference type="SAM" id="Phobius"/>
    </source>
</evidence>
<keyword evidence="1" id="KW-0472">Membrane</keyword>
<proteinExistence type="predicted"/>
<organism evidence="2 3">
    <name type="scientific">Devosia subaequoris</name>
    <dbReference type="NCBI Taxonomy" id="395930"/>
    <lineage>
        <taxon>Bacteria</taxon>
        <taxon>Pseudomonadati</taxon>
        <taxon>Pseudomonadota</taxon>
        <taxon>Alphaproteobacteria</taxon>
        <taxon>Hyphomicrobiales</taxon>
        <taxon>Devosiaceae</taxon>
        <taxon>Devosia</taxon>
    </lineage>
</organism>
<evidence type="ECO:0000313" key="2">
    <source>
        <dbReference type="EMBL" id="MBB4051679.1"/>
    </source>
</evidence>
<dbReference type="AlphaFoldDB" id="A0A7W6ILB7"/>
<dbReference type="RefSeq" id="WP_183310409.1">
    <property type="nucleotide sequence ID" value="NZ_JACIEW010000002.1"/>
</dbReference>